<protein>
    <submittedName>
        <fullName evidence="3">Uncharacterized protein</fullName>
    </submittedName>
</protein>
<feature type="region of interest" description="Disordered" evidence="1">
    <location>
        <begin position="127"/>
        <end position="146"/>
    </location>
</feature>
<dbReference type="AlphaFoldDB" id="T0LTC8"/>
<name>T0LTC8_COLGC</name>
<keyword evidence="2" id="KW-0732">Signal</keyword>
<organism evidence="3 4">
    <name type="scientific">Colletotrichum gloeosporioides (strain Cg-14)</name>
    <name type="common">Anthracnose fungus</name>
    <name type="synonym">Glomerella cingulata</name>
    <dbReference type="NCBI Taxonomy" id="1237896"/>
    <lineage>
        <taxon>Eukaryota</taxon>
        <taxon>Fungi</taxon>
        <taxon>Dikarya</taxon>
        <taxon>Ascomycota</taxon>
        <taxon>Pezizomycotina</taxon>
        <taxon>Sordariomycetes</taxon>
        <taxon>Hypocreomycetidae</taxon>
        <taxon>Glomerellales</taxon>
        <taxon>Glomerellaceae</taxon>
        <taxon>Colletotrichum</taxon>
        <taxon>Colletotrichum gloeosporioides species complex</taxon>
    </lineage>
</organism>
<evidence type="ECO:0000256" key="2">
    <source>
        <dbReference type="SAM" id="SignalP"/>
    </source>
</evidence>
<feature type="chain" id="PRO_5004580290" evidence="2">
    <location>
        <begin position="21"/>
        <end position="177"/>
    </location>
</feature>
<evidence type="ECO:0000256" key="1">
    <source>
        <dbReference type="SAM" id="MobiDB-lite"/>
    </source>
</evidence>
<dbReference type="OrthoDB" id="4809998at2759"/>
<feature type="signal peptide" evidence="2">
    <location>
        <begin position="1"/>
        <end position="20"/>
    </location>
</feature>
<comment type="caution">
    <text evidence="3">The sequence shown here is derived from an EMBL/GenBank/DDBJ whole genome shotgun (WGS) entry which is preliminary data.</text>
</comment>
<evidence type="ECO:0000313" key="4">
    <source>
        <dbReference type="Proteomes" id="UP000015530"/>
    </source>
</evidence>
<sequence length="177" mass="19341">MNRTFKEVLVIVVFFSKIFSVVVDFGHVKQSQICIFFGREVVLYVAIIKNNDPSLSWCIGTSNSTCNYSTRTACLKTFILVNGRLKRKAAEDIAKVPGTVRIDDPDLNAAKSQFVSFGLQPEQSTQIDHAPNTETDDNSSAPPLGFHHGLDQVPAGALEIGIAGDRLDLVGDVVVFQ</sequence>
<dbReference type="Proteomes" id="UP000015530">
    <property type="component" value="Unassembled WGS sequence"/>
</dbReference>
<dbReference type="HOGENOM" id="CLU_1652038_0_0_1"/>
<accession>T0LTC8</accession>
<dbReference type="EMBL" id="AMYD01001812">
    <property type="protein sequence ID" value="EQB51480.1"/>
    <property type="molecule type" value="Genomic_DNA"/>
</dbReference>
<proteinExistence type="predicted"/>
<evidence type="ECO:0000313" key="3">
    <source>
        <dbReference type="EMBL" id="EQB51480.1"/>
    </source>
</evidence>
<gene>
    <name evidence="3" type="ORF">CGLO_08978</name>
</gene>
<reference evidence="4" key="1">
    <citation type="journal article" date="2013" name="Mol. Plant Microbe Interact.">
        <title>Global aspects of pacC regulation of pathogenicity genes in Colletotrichum gloeosporioides as revealed by transcriptome analysis.</title>
        <authorList>
            <person name="Alkan N."/>
            <person name="Meng X."/>
            <person name="Friedlander G."/>
            <person name="Reuveni E."/>
            <person name="Sukno S."/>
            <person name="Sherman A."/>
            <person name="Thon M."/>
            <person name="Fluhr R."/>
            <person name="Prusky D."/>
        </authorList>
    </citation>
    <scope>NUCLEOTIDE SEQUENCE [LARGE SCALE GENOMIC DNA]</scope>
    <source>
        <strain evidence="4">Cg-14</strain>
    </source>
</reference>